<evidence type="ECO:0000313" key="3">
    <source>
        <dbReference type="Proteomes" id="UP000824118"/>
    </source>
</evidence>
<evidence type="ECO:0000313" key="2">
    <source>
        <dbReference type="EMBL" id="HIU49558.1"/>
    </source>
</evidence>
<sequence>MFSLLTEVFEMFSELMILRMIRGYVDFSVSGKYPERFLNSAFKSGVKIWSQKSSGGKITAKMYVGDYKRCRTKARKTGVRLKVLKRHGLPFFVHKNKNRAGLLVGAAVFFIMIFFMSSFVWTIDVEGVSNISENEIRTLLKDCGVYEGAWSSSIDVQWAKRQLSHKYPMITWSAINIYGSNVDVIVKEGQEKNKPDISTPANIVAEKDGFIIAMETRDGTNLVTLGQSVLEGELLVSSAIEIEGQETRFVRAQSKITAQTTEITEFSADKNIELITSREEAVSRLGISFYGADFPVTLNQIDGINYYRVLEENCLVLNGVSLPISLISEKNYVYEKTQIERTDEMIDKALEIKEALYETFQMQDAVITGRNVYESSEEGKAVRKNAYSCIEDIALTSPLEIEQ</sequence>
<reference evidence="2" key="1">
    <citation type="submission" date="2020-10" db="EMBL/GenBank/DDBJ databases">
        <authorList>
            <person name="Gilroy R."/>
        </authorList>
    </citation>
    <scope>NUCLEOTIDE SEQUENCE</scope>
    <source>
        <strain evidence="2">ChiGjej1B1-1684</strain>
    </source>
</reference>
<feature type="transmembrane region" description="Helical" evidence="1">
    <location>
        <begin position="100"/>
        <end position="121"/>
    </location>
</feature>
<dbReference type="InterPro" id="IPR010690">
    <property type="entry name" value="YqfD"/>
</dbReference>
<dbReference type="PIRSF" id="PIRSF029895">
    <property type="entry name" value="SpoIV"/>
    <property type="match status" value="1"/>
</dbReference>
<dbReference type="Proteomes" id="UP000824118">
    <property type="component" value="Unassembled WGS sequence"/>
</dbReference>
<proteinExistence type="predicted"/>
<keyword evidence="1" id="KW-1133">Transmembrane helix</keyword>
<keyword evidence="1" id="KW-0812">Transmembrane</keyword>
<dbReference type="Pfam" id="PF06898">
    <property type="entry name" value="YqfD"/>
    <property type="match status" value="1"/>
</dbReference>
<accession>A0A9D1LWU0</accession>
<dbReference type="AlphaFoldDB" id="A0A9D1LWU0"/>
<dbReference type="EMBL" id="DVNG01000011">
    <property type="protein sequence ID" value="HIU49558.1"/>
    <property type="molecule type" value="Genomic_DNA"/>
</dbReference>
<comment type="caution">
    <text evidence="2">The sequence shown here is derived from an EMBL/GenBank/DDBJ whole genome shotgun (WGS) entry which is preliminary data.</text>
</comment>
<organism evidence="2 3">
    <name type="scientific">Candidatus Limousia pullorum</name>
    <dbReference type="NCBI Taxonomy" id="2840860"/>
    <lineage>
        <taxon>Bacteria</taxon>
        <taxon>Bacillati</taxon>
        <taxon>Bacillota</taxon>
        <taxon>Clostridia</taxon>
        <taxon>Eubacteriales</taxon>
        <taxon>Oscillospiraceae</taxon>
        <taxon>Oscillospiraceae incertae sedis</taxon>
        <taxon>Candidatus Limousia</taxon>
    </lineage>
</organism>
<protein>
    <submittedName>
        <fullName evidence="2">Sporulation protein YqfD</fullName>
    </submittedName>
</protein>
<evidence type="ECO:0000256" key="1">
    <source>
        <dbReference type="SAM" id="Phobius"/>
    </source>
</evidence>
<gene>
    <name evidence="2" type="ORF">IAD22_00885</name>
</gene>
<reference evidence="2" key="2">
    <citation type="journal article" date="2021" name="PeerJ">
        <title>Extensive microbial diversity within the chicken gut microbiome revealed by metagenomics and culture.</title>
        <authorList>
            <person name="Gilroy R."/>
            <person name="Ravi A."/>
            <person name="Getino M."/>
            <person name="Pursley I."/>
            <person name="Horton D.L."/>
            <person name="Alikhan N.F."/>
            <person name="Baker D."/>
            <person name="Gharbi K."/>
            <person name="Hall N."/>
            <person name="Watson M."/>
            <person name="Adriaenssens E.M."/>
            <person name="Foster-Nyarko E."/>
            <person name="Jarju S."/>
            <person name="Secka A."/>
            <person name="Antonio M."/>
            <person name="Oren A."/>
            <person name="Chaudhuri R.R."/>
            <person name="La Ragione R."/>
            <person name="Hildebrand F."/>
            <person name="Pallen M.J."/>
        </authorList>
    </citation>
    <scope>NUCLEOTIDE SEQUENCE</scope>
    <source>
        <strain evidence="2">ChiGjej1B1-1684</strain>
    </source>
</reference>
<keyword evidence="1" id="KW-0472">Membrane</keyword>
<name>A0A9D1LWU0_9FIRM</name>